<dbReference type="Proteomes" id="UP000031516">
    <property type="component" value="Unassembled WGS sequence"/>
</dbReference>
<keyword evidence="2" id="KW-1185">Reference proteome</keyword>
<dbReference type="InterPro" id="IPR048744">
    <property type="entry name" value="MCM16"/>
</dbReference>
<evidence type="ECO:0000313" key="2">
    <source>
        <dbReference type="Proteomes" id="UP000031516"/>
    </source>
</evidence>
<organism evidence="1 2">
    <name type="scientific">Kluyveromyces dobzhanskii CBS 2104</name>
    <dbReference type="NCBI Taxonomy" id="1427455"/>
    <lineage>
        <taxon>Eukaryota</taxon>
        <taxon>Fungi</taxon>
        <taxon>Dikarya</taxon>
        <taxon>Ascomycota</taxon>
        <taxon>Saccharomycotina</taxon>
        <taxon>Saccharomycetes</taxon>
        <taxon>Saccharomycetales</taxon>
        <taxon>Saccharomycetaceae</taxon>
        <taxon>Kluyveromyces</taxon>
    </lineage>
</organism>
<accession>A0A0A8L895</accession>
<comment type="caution">
    <text evidence="1">The sequence shown here is derived from an EMBL/GenBank/DDBJ whole genome shotgun (WGS) entry which is preliminary data.</text>
</comment>
<proteinExistence type="predicted"/>
<reference evidence="1 2" key="1">
    <citation type="submission" date="2014-03" db="EMBL/GenBank/DDBJ databases">
        <title>The genome of Kluyveromyces dobzhanskii.</title>
        <authorList>
            <person name="Nystedt B."/>
            <person name="Astrom S."/>
        </authorList>
    </citation>
    <scope>NUCLEOTIDE SEQUENCE [LARGE SCALE GENOMIC DNA]</scope>
    <source>
        <strain evidence="1 2">CBS 2104</strain>
    </source>
</reference>
<dbReference type="Pfam" id="PF20993">
    <property type="entry name" value="CENPH"/>
    <property type="match status" value="1"/>
</dbReference>
<sequence length="163" mass="18918">MHTEIDELENKYVAVYKELLVQLDRLFLLQNGTNVDNEMESRSRLRALHQINVSETASLLNMKDSANDTKKQVTQLLENKYERDGQLRVVIENHWALVKEWLEQAHETERLRQNLVEISSMFPKANESSVPDPKNIQTLEMLQSIYSVLVVQGGYQDIAFSDQ</sequence>
<gene>
    <name evidence="1" type="ORF">KLDO_g2607</name>
</gene>
<dbReference type="AlphaFoldDB" id="A0A0A8L895"/>
<evidence type="ECO:0000313" key="1">
    <source>
        <dbReference type="EMBL" id="CDO94337.1"/>
    </source>
</evidence>
<protein>
    <submittedName>
        <fullName evidence="1">WGS project CCBQ000000000 data, contig 00106</fullName>
    </submittedName>
</protein>
<name>A0A0A8L895_9SACH</name>
<dbReference type="OrthoDB" id="4066208at2759"/>
<dbReference type="EMBL" id="CCBQ010000037">
    <property type="protein sequence ID" value="CDO94337.1"/>
    <property type="molecule type" value="Genomic_DNA"/>
</dbReference>